<sequence>MNTVNPTLTFLNRCNSDVTSLLSGTAIKAVVSYVSDYISKISLKSFQLFASLYDVFTDKSERSNGDAKEELTARDLMRKMVNSLSSKMEIGSPMASMYLLGFKDHYSSHRYVAFPWRGYVSFVKNFWAGDVFDSDDEAVPEKVTIGKDNTGTFIPTSAVDDYRFRPVVYENVSLYEWVQCFTKKARTKKELDKFRQELEWDSDDDDATIAAKARRSAKNRRTVMYPFLSNHPRFRTHAASCDFSKMRTVIPNFIGGALPRSDKGDRSYYCMTM</sequence>
<evidence type="ECO:0000313" key="1">
    <source>
        <dbReference type="EMBL" id="KAJ7720723.1"/>
    </source>
</evidence>
<evidence type="ECO:0000313" key="2">
    <source>
        <dbReference type="Proteomes" id="UP001215598"/>
    </source>
</evidence>
<organism evidence="1 2">
    <name type="scientific">Mycena metata</name>
    <dbReference type="NCBI Taxonomy" id="1033252"/>
    <lineage>
        <taxon>Eukaryota</taxon>
        <taxon>Fungi</taxon>
        <taxon>Dikarya</taxon>
        <taxon>Basidiomycota</taxon>
        <taxon>Agaricomycotina</taxon>
        <taxon>Agaricomycetes</taxon>
        <taxon>Agaricomycetidae</taxon>
        <taxon>Agaricales</taxon>
        <taxon>Marasmiineae</taxon>
        <taxon>Mycenaceae</taxon>
        <taxon>Mycena</taxon>
    </lineage>
</organism>
<dbReference type="AlphaFoldDB" id="A0AAD7HH86"/>
<reference evidence="1" key="1">
    <citation type="submission" date="2023-03" db="EMBL/GenBank/DDBJ databases">
        <title>Massive genome expansion in bonnet fungi (Mycena s.s.) driven by repeated elements and novel gene families across ecological guilds.</title>
        <authorList>
            <consortium name="Lawrence Berkeley National Laboratory"/>
            <person name="Harder C.B."/>
            <person name="Miyauchi S."/>
            <person name="Viragh M."/>
            <person name="Kuo A."/>
            <person name="Thoen E."/>
            <person name="Andreopoulos B."/>
            <person name="Lu D."/>
            <person name="Skrede I."/>
            <person name="Drula E."/>
            <person name="Henrissat B."/>
            <person name="Morin E."/>
            <person name="Kohler A."/>
            <person name="Barry K."/>
            <person name="LaButti K."/>
            <person name="Morin E."/>
            <person name="Salamov A."/>
            <person name="Lipzen A."/>
            <person name="Mereny Z."/>
            <person name="Hegedus B."/>
            <person name="Baldrian P."/>
            <person name="Stursova M."/>
            <person name="Weitz H."/>
            <person name="Taylor A."/>
            <person name="Grigoriev I.V."/>
            <person name="Nagy L.G."/>
            <person name="Martin F."/>
            <person name="Kauserud H."/>
        </authorList>
    </citation>
    <scope>NUCLEOTIDE SEQUENCE</scope>
    <source>
        <strain evidence="1">CBHHK182m</strain>
    </source>
</reference>
<accession>A0AAD7HH86</accession>
<dbReference type="Proteomes" id="UP001215598">
    <property type="component" value="Unassembled WGS sequence"/>
</dbReference>
<name>A0AAD7HH86_9AGAR</name>
<feature type="non-terminal residue" evidence="1">
    <location>
        <position position="273"/>
    </location>
</feature>
<gene>
    <name evidence="1" type="ORF">B0H16DRAFT_1335940</name>
</gene>
<keyword evidence="2" id="KW-1185">Reference proteome</keyword>
<dbReference type="EMBL" id="JARKIB010000237">
    <property type="protein sequence ID" value="KAJ7720723.1"/>
    <property type="molecule type" value="Genomic_DNA"/>
</dbReference>
<protein>
    <submittedName>
        <fullName evidence="1">Uncharacterized protein</fullName>
    </submittedName>
</protein>
<proteinExistence type="predicted"/>
<comment type="caution">
    <text evidence="1">The sequence shown here is derived from an EMBL/GenBank/DDBJ whole genome shotgun (WGS) entry which is preliminary data.</text>
</comment>